<dbReference type="SUPFAM" id="SSF89796">
    <property type="entry name" value="CoA-transferase family III (CaiB/BaiF)"/>
    <property type="match status" value="1"/>
</dbReference>
<dbReference type="RefSeq" id="WP_066521546.1">
    <property type="nucleotide sequence ID" value="NZ_AP017655.1"/>
</dbReference>
<name>A0A1E1EY33_9SPHN</name>
<dbReference type="Gene3D" id="3.30.1540.10">
    <property type="entry name" value="formyl-coa transferase, domain 3"/>
    <property type="match status" value="1"/>
</dbReference>
<dbReference type="KEGG" id="sclo:SCLO_1000720"/>
<organism evidence="1 2">
    <name type="scientific">Sphingobium cloacae</name>
    <dbReference type="NCBI Taxonomy" id="120107"/>
    <lineage>
        <taxon>Bacteria</taxon>
        <taxon>Pseudomonadati</taxon>
        <taxon>Pseudomonadota</taxon>
        <taxon>Alphaproteobacteria</taxon>
        <taxon>Sphingomonadales</taxon>
        <taxon>Sphingomonadaceae</taxon>
        <taxon>Sphingobium</taxon>
    </lineage>
</organism>
<dbReference type="PANTHER" id="PTHR48228:SF5">
    <property type="entry name" value="ALPHA-METHYLACYL-COA RACEMASE"/>
    <property type="match status" value="1"/>
</dbReference>
<dbReference type="OrthoDB" id="5720311at2"/>
<keyword evidence="2" id="KW-1185">Reference proteome</keyword>
<sequence>MGSDAPSDRPGVLSGLRIIEMGGIGPGPFAGMMLADHGAEVIRIDRPGGGAYYSPKDVLNRSRRSIAIDLKSPAGVEVVRDLCRSAEGLIEGFRPGVMERMGLGPEVLRADNPALVYGRVTGWGQSGPYAQMAGHDLNYIAITGALHACGAAGGKPAVPLNLFGDFGGGGMMLAFGMVSAILQARATGNGQVVDCAMVDGASTLMAMIWRFRAEGRWNDERGTNFLDGGAHYYDSFETADGKYVSIAAVEPQFYALLREKLGLLSDEEFDAQNDKARWPYLKAKLEAIFKSRTRAQWCDVFEGTDACFAPVLSMAEAAGHSHLAQRETLVDIDGIVQPAPSPRFDGTPAATPIPAPIPGAHSRAVLESIGYSQEQIADLVAQGTIATPKLESATI</sequence>
<dbReference type="InterPro" id="IPR050509">
    <property type="entry name" value="CoA-transferase_III"/>
</dbReference>
<accession>A0A1E1EY33</accession>
<dbReference type="InterPro" id="IPR003673">
    <property type="entry name" value="CoA-Trfase_fam_III"/>
</dbReference>
<proteinExistence type="predicted"/>
<evidence type="ECO:0000313" key="2">
    <source>
        <dbReference type="Proteomes" id="UP000218272"/>
    </source>
</evidence>
<evidence type="ECO:0000313" key="1">
    <source>
        <dbReference type="EMBL" id="BAV63112.1"/>
    </source>
</evidence>
<gene>
    <name evidence="1" type="ORF">SCLO_1000720</name>
</gene>
<dbReference type="Gene3D" id="3.40.50.10540">
    <property type="entry name" value="Crotonobetainyl-coa:carnitine coa-transferase, domain 1"/>
    <property type="match status" value="1"/>
</dbReference>
<dbReference type="GO" id="GO:0016740">
    <property type="term" value="F:transferase activity"/>
    <property type="evidence" value="ECO:0007669"/>
    <property type="project" value="UniProtKB-KW"/>
</dbReference>
<dbReference type="PANTHER" id="PTHR48228">
    <property type="entry name" value="SUCCINYL-COA--D-CITRAMALATE COA-TRANSFERASE"/>
    <property type="match status" value="1"/>
</dbReference>
<protein>
    <submittedName>
        <fullName evidence="1">CoA transferase</fullName>
    </submittedName>
</protein>
<dbReference type="AlphaFoldDB" id="A0A1E1EY33"/>
<dbReference type="Pfam" id="PF02515">
    <property type="entry name" value="CoA_transf_3"/>
    <property type="match status" value="1"/>
</dbReference>
<dbReference type="InterPro" id="IPR023606">
    <property type="entry name" value="CoA-Trfase_III_dom_1_sf"/>
</dbReference>
<dbReference type="InterPro" id="IPR044855">
    <property type="entry name" value="CoA-Trfase_III_dom3_sf"/>
</dbReference>
<reference evidence="1 2" key="1">
    <citation type="submission" date="2016-10" db="EMBL/GenBank/DDBJ databases">
        <title>Complete Genome Sequence of the Nonylphenol-Degrading Bacterium Sphingobium cloacae JCM 10874T.</title>
        <authorList>
            <person name="Ootsuka M."/>
            <person name="Nishizawa T."/>
            <person name="Ohta H."/>
        </authorList>
    </citation>
    <scope>NUCLEOTIDE SEQUENCE [LARGE SCALE GENOMIC DNA]</scope>
    <source>
        <strain evidence="1 2">JCM 10874</strain>
    </source>
</reference>
<dbReference type="EMBL" id="AP017655">
    <property type="protein sequence ID" value="BAV63112.1"/>
    <property type="molecule type" value="Genomic_DNA"/>
</dbReference>
<dbReference type="Proteomes" id="UP000218272">
    <property type="component" value="Chromosome SCLO_1"/>
</dbReference>
<keyword evidence="1" id="KW-0808">Transferase</keyword>